<feature type="chain" id="PRO_5034509037" description="Secreted protein" evidence="1">
    <location>
        <begin position="25"/>
        <end position="173"/>
    </location>
</feature>
<dbReference type="OrthoDB" id="2828670at2759"/>
<evidence type="ECO:0000313" key="2">
    <source>
        <dbReference type="EMBL" id="KAF7368578.1"/>
    </source>
</evidence>
<dbReference type="AlphaFoldDB" id="A0A8H7DDX0"/>
<evidence type="ECO:0008006" key="4">
    <source>
        <dbReference type="Google" id="ProtNLM"/>
    </source>
</evidence>
<proteinExistence type="predicted"/>
<gene>
    <name evidence="2" type="ORF">MVEN_00181200</name>
</gene>
<comment type="caution">
    <text evidence="2">The sequence shown here is derived from an EMBL/GenBank/DDBJ whole genome shotgun (WGS) entry which is preliminary data.</text>
</comment>
<organism evidence="2 3">
    <name type="scientific">Mycena venus</name>
    <dbReference type="NCBI Taxonomy" id="2733690"/>
    <lineage>
        <taxon>Eukaryota</taxon>
        <taxon>Fungi</taxon>
        <taxon>Dikarya</taxon>
        <taxon>Basidiomycota</taxon>
        <taxon>Agaricomycotina</taxon>
        <taxon>Agaricomycetes</taxon>
        <taxon>Agaricomycetidae</taxon>
        <taxon>Agaricales</taxon>
        <taxon>Marasmiineae</taxon>
        <taxon>Mycenaceae</taxon>
        <taxon>Mycena</taxon>
    </lineage>
</organism>
<evidence type="ECO:0000256" key="1">
    <source>
        <dbReference type="SAM" id="SignalP"/>
    </source>
</evidence>
<reference evidence="2" key="1">
    <citation type="submission" date="2020-05" db="EMBL/GenBank/DDBJ databases">
        <title>Mycena genomes resolve the evolution of fungal bioluminescence.</title>
        <authorList>
            <person name="Tsai I.J."/>
        </authorList>
    </citation>
    <scope>NUCLEOTIDE SEQUENCE</scope>
    <source>
        <strain evidence="2">CCC161011</strain>
    </source>
</reference>
<dbReference type="Proteomes" id="UP000620124">
    <property type="component" value="Unassembled WGS sequence"/>
</dbReference>
<accession>A0A8H7DDX0</accession>
<keyword evidence="3" id="KW-1185">Reference proteome</keyword>
<name>A0A8H7DDX0_9AGAR</name>
<sequence length="173" mass="18738">MLAFTQMLLLASTLASLFLFRVSAELHFHCGTTSDASLGDCKTMIDRWDSLFELKSTCTFTNPQGCGVETANNVACFGTCCAYLKNNGEPIDQERIKNMATNVLDCADTSKDLVNGVRQDDDHVAVCLGGRDACGDCFDDASDYDPISGCNRRRSSRAGLLSGLIRKSASLKK</sequence>
<protein>
    <recommendedName>
        <fullName evidence="4">Secreted protein</fullName>
    </recommendedName>
</protein>
<keyword evidence="1" id="KW-0732">Signal</keyword>
<dbReference type="EMBL" id="JACAZI010000002">
    <property type="protein sequence ID" value="KAF7368578.1"/>
    <property type="molecule type" value="Genomic_DNA"/>
</dbReference>
<feature type="signal peptide" evidence="1">
    <location>
        <begin position="1"/>
        <end position="24"/>
    </location>
</feature>
<evidence type="ECO:0000313" key="3">
    <source>
        <dbReference type="Proteomes" id="UP000620124"/>
    </source>
</evidence>